<feature type="transmembrane region" description="Helical" evidence="8">
    <location>
        <begin position="180"/>
        <end position="198"/>
    </location>
</feature>
<organism evidence="9 10">
    <name type="scientific">Leptotrombidium deliense</name>
    <dbReference type="NCBI Taxonomy" id="299467"/>
    <lineage>
        <taxon>Eukaryota</taxon>
        <taxon>Metazoa</taxon>
        <taxon>Ecdysozoa</taxon>
        <taxon>Arthropoda</taxon>
        <taxon>Chelicerata</taxon>
        <taxon>Arachnida</taxon>
        <taxon>Acari</taxon>
        <taxon>Acariformes</taxon>
        <taxon>Trombidiformes</taxon>
        <taxon>Prostigmata</taxon>
        <taxon>Anystina</taxon>
        <taxon>Parasitengona</taxon>
        <taxon>Trombiculoidea</taxon>
        <taxon>Trombiculidae</taxon>
        <taxon>Leptotrombidium</taxon>
    </lineage>
</organism>
<reference evidence="9 10" key="1">
    <citation type="journal article" date="2018" name="Gigascience">
        <title>Genomes of trombidid mites reveal novel predicted allergens and laterally-transferred genes associated with secondary metabolism.</title>
        <authorList>
            <person name="Dong X."/>
            <person name="Chaisiri K."/>
            <person name="Xia D."/>
            <person name="Armstrong S.D."/>
            <person name="Fang Y."/>
            <person name="Donnelly M.J."/>
            <person name="Kadowaki T."/>
            <person name="McGarry J.W."/>
            <person name="Darby A.C."/>
            <person name="Makepeace B.L."/>
        </authorList>
    </citation>
    <scope>NUCLEOTIDE SEQUENCE [LARGE SCALE GENOMIC DNA]</scope>
    <source>
        <strain evidence="9">UoL-UT</strain>
    </source>
</reference>
<comment type="caution">
    <text evidence="9">The sequence shown here is derived from an EMBL/GenBank/DDBJ whole genome shotgun (WGS) entry which is preliminary data.</text>
</comment>
<feature type="transmembrane region" description="Helical" evidence="8">
    <location>
        <begin position="567"/>
        <end position="589"/>
    </location>
</feature>
<comment type="subcellular location">
    <subcellularLocation>
        <location evidence="1">Membrane</location>
        <topology evidence="1">Multi-pass membrane protein</topology>
    </subcellularLocation>
</comment>
<protein>
    <submittedName>
        <fullName evidence="9">Equilibrative nucleoside transporter 4-like protein</fullName>
    </submittedName>
</protein>
<name>A0A443SEK2_9ACAR</name>
<feature type="transmembrane region" description="Helical" evidence="8">
    <location>
        <begin position="535"/>
        <end position="555"/>
    </location>
</feature>
<dbReference type="InterPro" id="IPR002259">
    <property type="entry name" value="Eqnu_transpt"/>
</dbReference>
<evidence type="ECO:0000256" key="7">
    <source>
        <dbReference type="SAM" id="MobiDB-lite"/>
    </source>
</evidence>
<dbReference type="AlphaFoldDB" id="A0A443SEK2"/>
<feature type="transmembrane region" description="Helical" evidence="8">
    <location>
        <begin position="609"/>
        <end position="629"/>
    </location>
</feature>
<keyword evidence="10" id="KW-1185">Reference proteome</keyword>
<evidence type="ECO:0000256" key="3">
    <source>
        <dbReference type="ARBA" id="ARBA00022448"/>
    </source>
</evidence>
<dbReference type="Pfam" id="PF01733">
    <property type="entry name" value="Nucleoside_tran"/>
    <property type="match status" value="2"/>
</dbReference>
<feature type="transmembrane region" description="Helical" evidence="8">
    <location>
        <begin position="150"/>
        <end position="168"/>
    </location>
</feature>
<keyword evidence="6 8" id="KW-0472">Membrane</keyword>
<evidence type="ECO:0000256" key="6">
    <source>
        <dbReference type="ARBA" id="ARBA00023136"/>
    </source>
</evidence>
<dbReference type="PANTHER" id="PTHR10332:SF10">
    <property type="entry name" value="EQUILIBRATIVE NUCLEOSIDE TRANSPORTER 4"/>
    <property type="match status" value="1"/>
</dbReference>
<evidence type="ECO:0000256" key="2">
    <source>
        <dbReference type="ARBA" id="ARBA00007965"/>
    </source>
</evidence>
<dbReference type="VEuPathDB" id="VectorBase:LDEU006100"/>
<evidence type="ECO:0000256" key="1">
    <source>
        <dbReference type="ARBA" id="ARBA00004141"/>
    </source>
</evidence>
<comment type="similarity">
    <text evidence="2">Belongs to the SLC29A/ENT transporter (TC 2.A.57) family.</text>
</comment>
<keyword evidence="4 8" id="KW-0812">Transmembrane</keyword>
<dbReference type="PANTHER" id="PTHR10332">
    <property type="entry name" value="EQUILIBRATIVE NUCLEOSIDE TRANSPORTER"/>
    <property type="match status" value="1"/>
</dbReference>
<dbReference type="GO" id="GO:0008504">
    <property type="term" value="F:monoamine transmembrane transporter activity"/>
    <property type="evidence" value="ECO:0007669"/>
    <property type="project" value="TreeGrafter"/>
</dbReference>
<dbReference type="EMBL" id="NCKV01003225">
    <property type="protein sequence ID" value="RWS25941.1"/>
    <property type="molecule type" value="Genomic_DNA"/>
</dbReference>
<accession>A0A443SEK2</accession>
<keyword evidence="5 8" id="KW-1133">Transmembrane helix</keyword>
<feature type="transmembrane region" description="Helical" evidence="8">
    <location>
        <begin position="473"/>
        <end position="494"/>
    </location>
</feature>
<evidence type="ECO:0000256" key="4">
    <source>
        <dbReference type="ARBA" id="ARBA00022692"/>
    </source>
</evidence>
<feature type="compositionally biased region" description="Polar residues" evidence="7">
    <location>
        <begin position="341"/>
        <end position="350"/>
    </location>
</feature>
<dbReference type="Proteomes" id="UP000288716">
    <property type="component" value="Unassembled WGS sequence"/>
</dbReference>
<dbReference type="OrthoDB" id="10014563at2759"/>
<gene>
    <name evidence="9" type="ORF">B4U80_03504</name>
</gene>
<dbReference type="GO" id="GO:0005886">
    <property type="term" value="C:plasma membrane"/>
    <property type="evidence" value="ECO:0007669"/>
    <property type="project" value="TreeGrafter"/>
</dbReference>
<dbReference type="GO" id="GO:0005337">
    <property type="term" value="F:nucleoside transmembrane transporter activity"/>
    <property type="evidence" value="ECO:0007669"/>
    <property type="project" value="InterPro"/>
</dbReference>
<dbReference type="InterPro" id="IPR036259">
    <property type="entry name" value="MFS_trans_sf"/>
</dbReference>
<feature type="transmembrane region" description="Helical" evidence="8">
    <location>
        <begin position="116"/>
        <end position="138"/>
    </location>
</feature>
<feature type="transmembrane region" description="Helical" evidence="8">
    <location>
        <begin position="81"/>
        <end position="104"/>
    </location>
</feature>
<evidence type="ECO:0000256" key="5">
    <source>
        <dbReference type="ARBA" id="ARBA00022989"/>
    </source>
</evidence>
<evidence type="ECO:0000313" key="9">
    <source>
        <dbReference type="EMBL" id="RWS25941.1"/>
    </source>
</evidence>
<proteinExistence type="inferred from homology"/>
<feature type="transmembrane region" description="Helical" evidence="8">
    <location>
        <begin position="243"/>
        <end position="264"/>
    </location>
</feature>
<feature type="region of interest" description="Disordered" evidence="7">
    <location>
        <begin position="31"/>
        <end position="63"/>
    </location>
</feature>
<feature type="region of interest" description="Disordered" evidence="7">
    <location>
        <begin position="341"/>
        <end position="367"/>
    </location>
</feature>
<evidence type="ECO:0000313" key="10">
    <source>
        <dbReference type="Proteomes" id="UP000288716"/>
    </source>
</evidence>
<sequence length="651" mass="73059">MDENMSRGYVLLLNKRNIFSKSFHYKKRKKVVNKRHASNQEEDEEYLQSSPLPQSSMGNSTSSSTDPSYFFQATPKDKCNLIYLGLLLAGVGFLLPYNSFVIAVDYFQSRYPGTTIIFDMSFVYILVAFGAVIVNNILVETISLYWRINFGYLLSIMTLLVIAIFEVGCESFPSEISYKLNLLAVAVVAFGCTIQQSSFYGYTSMLPSRYTQAVMTGESAAGLIVSINRILTKLILDDKQINTLLFFGISIAIVACCIITHNLLQRTTFVKFYINMCSLSTSTLTTIDGGTRRITENKPNIYANIFQDKFQQNDDLNLVDICEPNKDRMSSPNFGILSIGDTQTLQSESSNPKKKMKSQQKERFVAHSDSTEFDMPFGIDDEDLQNYSPPVLPEPSRNAHNSNNDSKNVVQAIKRSESLEFVINSDNQETDESLKQKSFALCSGLASNIPFNTYWCERIRNGFLVRWEVSKTIWPFMLSISSAYFVTLSLFPGIESEIINCNLRSWMPVVLMATFNFTDCIGKIVASFYYNLSAYQMMCFSCIRVFLIPLLLLCAAPRITPVFESELWSITFTTILGVTNGVVGSLPMILAPCYVTDDMKEITGNIMTLSYSVGLTTGSLAAYAFDYLLGAPLTDLDQKCLQNTNINATVH</sequence>
<dbReference type="SUPFAM" id="SSF103473">
    <property type="entry name" value="MFS general substrate transporter"/>
    <property type="match status" value="2"/>
</dbReference>
<evidence type="ECO:0000256" key="8">
    <source>
        <dbReference type="SAM" id="Phobius"/>
    </source>
</evidence>
<keyword evidence="3" id="KW-0813">Transport</keyword>